<protein>
    <recommendedName>
        <fullName evidence="3">Lipoprotein</fullName>
    </recommendedName>
</protein>
<dbReference type="EMBL" id="JAGGKC010000051">
    <property type="protein sequence ID" value="MBP1920932.1"/>
    <property type="molecule type" value="Genomic_DNA"/>
</dbReference>
<accession>A0ABS4G8R6</accession>
<evidence type="ECO:0000313" key="1">
    <source>
        <dbReference type="EMBL" id="MBP1920932.1"/>
    </source>
</evidence>
<sequence>MKKFLTIFLILLVIFISVGCSSGSKREKVANDFISAYYKQYEYRDKLIELRKNEISNTKVEEYINIIFGELLTENAKNRLISNRIIPKWDIIYSNVNNATVSNMGFTIAKNEIEGTLSYSATIIYELLNGEKVEGEISGLIMIIDDKGTYKVENFKIIQ</sequence>
<comment type="caution">
    <text evidence="1">The sequence shown here is derived from an EMBL/GenBank/DDBJ whole genome shotgun (WGS) entry which is preliminary data.</text>
</comment>
<gene>
    <name evidence="1" type="ORF">J2Z34_003454</name>
</gene>
<dbReference type="Proteomes" id="UP001519271">
    <property type="component" value="Unassembled WGS sequence"/>
</dbReference>
<name>A0ABS4G8R6_9CLOT</name>
<proteinExistence type="predicted"/>
<organism evidence="1 2">
    <name type="scientific">Youngiibacter multivorans</name>
    <dbReference type="NCBI Taxonomy" id="937251"/>
    <lineage>
        <taxon>Bacteria</taxon>
        <taxon>Bacillati</taxon>
        <taxon>Bacillota</taxon>
        <taxon>Clostridia</taxon>
        <taxon>Eubacteriales</taxon>
        <taxon>Clostridiaceae</taxon>
        <taxon>Youngiibacter</taxon>
    </lineage>
</organism>
<dbReference type="RefSeq" id="WP_209461081.1">
    <property type="nucleotide sequence ID" value="NZ_JAGGKC010000051.1"/>
</dbReference>
<reference evidence="1 2" key="1">
    <citation type="submission" date="2021-03" db="EMBL/GenBank/DDBJ databases">
        <title>Genomic Encyclopedia of Type Strains, Phase IV (KMG-IV): sequencing the most valuable type-strain genomes for metagenomic binning, comparative biology and taxonomic classification.</title>
        <authorList>
            <person name="Goeker M."/>
        </authorList>
    </citation>
    <scope>NUCLEOTIDE SEQUENCE [LARGE SCALE GENOMIC DNA]</scope>
    <source>
        <strain evidence="1 2">DSM 6139</strain>
    </source>
</reference>
<keyword evidence="2" id="KW-1185">Reference proteome</keyword>
<evidence type="ECO:0000313" key="2">
    <source>
        <dbReference type="Proteomes" id="UP001519271"/>
    </source>
</evidence>
<evidence type="ECO:0008006" key="3">
    <source>
        <dbReference type="Google" id="ProtNLM"/>
    </source>
</evidence>
<dbReference type="PROSITE" id="PS51257">
    <property type="entry name" value="PROKAR_LIPOPROTEIN"/>
    <property type="match status" value="1"/>
</dbReference>